<feature type="domain" description="Response regulatory" evidence="10">
    <location>
        <begin position="4"/>
        <end position="118"/>
    </location>
</feature>
<dbReference type="Gene3D" id="3.40.50.2300">
    <property type="match status" value="1"/>
</dbReference>
<feature type="domain" description="OmpR/PhoB-type" evidence="11">
    <location>
        <begin position="129"/>
        <end position="228"/>
    </location>
</feature>
<dbReference type="CDD" id="cd00383">
    <property type="entry name" value="trans_reg_C"/>
    <property type="match status" value="1"/>
</dbReference>
<dbReference type="PANTHER" id="PTHR48111">
    <property type="entry name" value="REGULATOR OF RPOS"/>
    <property type="match status" value="1"/>
</dbReference>
<dbReference type="InterPro" id="IPR039420">
    <property type="entry name" value="WalR-like"/>
</dbReference>
<dbReference type="InterPro" id="IPR001789">
    <property type="entry name" value="Sig_transdc_resp-reg_receiver"/>
</dbReference>
<evidence type="ECO:0000256" key="4">
    <source>
        <dbReference type="ARBA" id="ARBA00023015"/>
    </source>
</evidence>
<reference evidence="12" key="1">
    <citation type="submission" date="2006-10" db="EMBL/GenBank/DDBJ databases">
        <title>Complete sequence of Solibacter usitatus Ellin6076.</title>
        <authorList>
            <consortium name="US DOE Joint Genome Institute"/>
            <person name="Copeland A."/>
            <person name="Lucas S."/>
            <person name="Lapidus A."/>
            <person name="Barry K."/>
            <person name="Detter J.C."/>
            <person name="Glavina del Rio T."/>
            <person name="Hammon N."/>
            <person name="Israni S."/>
            <person name="Dalin E."/>
            <person name="Tice H."/>
            <person name="Pitluck S."/>
            <person name="Thompson L.S."/>
            <person name="Brettin T."/>
            <person name="Bruce D."/>
            <person name="Han C."/>
            <person name="Tapia R."/>
            <person name="Gilna P."/>
            <person name="Schmutz J."/>
            <person name="Larimer F."/>
            <person name="Land M."/>
            <person name="Hauser L."/>
            <person name="Kyrpides N."/>
            <person name="Mikhailova N."/>
            <person name="Janssen P.H."/>
            <person name="Kuske C.R."/>
            <person name="Richardson P."/>
        </authorList>
    </citation>
    <scope>NUCLEOTIDE SEQUENCE</scope>
    <source>
        <strain evidence="12">Ellin6076</strain>
    </source>
</reference>
<dbReference type="FunFam" id="3.40.50.2300:FF:000001">
    <property type="entry name" value="DNA-binding response regulator PhoB"/>
    <property type="match status" value="1"/>
</dbReference>
<organism evidence="12">
    <name type="scientific">Solibacter usitatus (strain Ellin6076)</name>
    <dbReference type="NCBI Taxonomy" id="234267"/>
    <lineage>
        <taxon>Bacteria</taxon>
        <taxon>Pseudomonadati</taxon>
        <taxon>Acidobacteriota</taxon>
        <taxon>Terriglobia</taxon>
        <taxon>Bryobacterales</taxon>
        <taxon>Solibacteraceae</taxon>
        <taxon>Candidatus Solibacter</taxon>
    </lineage>
</organism>
<dbReference type="OrthoDB" id="9790442at2"/>
<dbReference type="GO" id="GO:0032993">
    <property type="term" value="C:protein-DNA complex"/>
    <property type="evidence" value="ECO:0007669"/>
    <property type="project" value="TreeGrafter"/>
</dbReference>
<proteinExistence type="predicted"/>
<evidence type="ECO:0000256" key="8">
    <source>
        <dbReference type="PROSITE-ProRule" id="PRU00169"/>
    </source>
</evidence>
<evidence type="ECO:0000256" key="2">
    <source>
        <dbReference type="ARBA" id="ARBA00022553"/>
    </source>
</evidence>
<dbReference type="EMBL" id="CP000473">
    <property type="protein sequence ID" value="ABJ82095.1"/>
    <property type="molecule type" value="Genomic_DNA"/>
</dbReference>
<feature type="modified residue" description="4-aspartylphosphate" evidence="8">
    <location>
        <position position="53"/>
    </location>
</feature>
<evidence type="ECO:0000313" key="12">
    <source>
        <dbReference type="EMBL" id="ABJ82095.1"/>
    </source>
</evidence>
<dbReference type="InParanoid" id="Q02A31"/>
<comment type="function">
    <text evidence="7">This protein is a positive regulator for the phosphate regulon. Transcription of this operon is positively regulated by PhoB and PhoR when phosphate is limited.</text>
</comment>
<name>Q02A31_SOLUE</name>
<dbReference type="PROSITE" id="PS50110">
    <property type="entry name" value="RESPONSE_REGULATORY"/>
    <property type="match status" value="1"/>
</dbReference>
<dbReference type="eggNOG" id="COG0745">
    <property type="taxonomic scope" value="Bacteria"/>
</dbReference>
<evidence type="ECO:0000259" key="10">
    <source>
        <dbReference type="PROSITE" id="PS50110"/>
    </source>
</evidence>
<evidence type="ECO:0000259" key="11">
    <source>
        <dbReference type="PROSITE" id="PS51755"/>
    </source>
</evidence>
<dbReference type="HOGENOM" id="CLU_000445_30_4_0"/>
<evidence type="ECO:0000256" key="9">
    <source>
        <dbReference type="PROSITE-ProRule" id="PRU01091"/>
    </source>
</evidence>
<dbReference type="PROSITE" id="PS51755">
    <property type="entry name" value="OMPR_PHOB"/>
    <property type="match status" value="1"/>
</dbReference>
<dbReference type="SMART" id="SM00862">
    <property type="entry name" value="Trans_reg_C"/>
    <property type="match status" value="1"/>
</dbReference>
<keyword evidence="6" id="KW-0804">Transcription</keyword>
<dbReference type="GO" id="GO:0006355">
    <property type="term" value="P:regulation of DNA-templated transcription"/>
    <property type="evidence" value="ECO:0007669"/>
    <property type="project" value="InterPro"/>
</dbReference>
<evidence type="ECO:0000256" key="6">
    <source>
        <dbReference type="ARBA" id="ARBA00023163"/>
    </source>
</evidence>
<dbReference type="GO" id="GO:0005829">
    <property type="term" value="C:cytosol"/>
    <property type="evidence" value="ECO:0007669"/>
    <property type="project" value="TreeGrafter"/>
</dbReference>
<dbReference type="GO" id="GO:0000976">
    <property type="term" value="F:transcription cis-regulatory region binding"/>
    <property type="evidence" value="ECO:0007669"/>
    <property type="project" value="TreeGrafter"/>
</dbReference>
<keyword evidence="5 9" id="KW-0238">DNA-binding</keyword>
<dbReference type="SUPFAM" id="SSF52172">
    <property type="entry name" value="CheY-like"/>
    <property type="match status" value="1"/>
</dbReference>
<sequence length="231" mass="25946">MTPRILLAEDDPGLVLTLTDRLQNEGYAVESRQDGDSALAEAMGQSYDLILLDVMLPRRSGFDVCKKLRESEIGVPILMLTARGEVVDKVVGLKSGADDYLTKPFEMMELLARIEALLRRAPVRRSLNAGTFQLGGIAVDFRRAEVTRAGKPVTLSAREYRLLGYLIDHCGETVTREDLLTQVWGYSATTDTRTVDVHVAWLRQKLEENPKYPRYLQTVRGLGYKLSDEEL</sequence>
<dbReference type="SMART" id="SM00448">
    <property type="entry name" value="REC"/>
    <property type="match status" value="1"/>
</dbReference>
<dbReference type="Pfam" id="PF00486">
    <property type="entry name" value="Trans_reg_C"/>
    <property type="match status" value="1"/>
</dbReference>
<dbReference type="InterPro" id="IPR001867">
    <property type="entry name" value="OmpR/PhoB-type_DNA-bd"/>
</dbReference>
<dbReference type="Gene3D" id="6.10.250.690">
    <property type="match status" value="1"/>
</dbReference>
<dbReference type="Gene3D" id="1.10.10.10">
    <property type="entry name" value="Winged helix-like DNA-binding domain superfamily/Winged helix DNA-binding domain"/>
    <property type="match status" value="1"/>
</dbReference>
<protein>
    <recommendedName>
        <fullName evidence="1">Phosphate regulon transcriptional regulatory protein PhoB</fullName>
    </recommendedName>
</protein>
<dbReference type="STRING" id="234267.Acid_1101"/>
<keyword evidence="4" id="KW-0805">Transcription regulation</keyword>
<feature type="DNA-binding region" description="OmpR/PhoB-type" evidence="9">
    <location>
        <begin position="129"/>
        <end position="228"/>
    </location>
</feature>
<evidence type="ECO:0000256" key="7">
    <source>
        <dbReference type="ARBA" id="ARBA00024735"/>
    </source>
</evidence>
<dbReference type="AlphaFoldDB" id="Q02A31"/>
<dbReference type="PANTHER" id="PTHR48111:SF1">
    <property type="entry name" value="TWO-COMPONENT RESPONSE REGULATOR ORR33"/>
    <property type="match status" value="1"/>
</dbReference>
<dbReference type="FunFam" id="1.10.10.10:FF:000018">
    <property type="entry name" value="DNA-binding response regulator ResD"/>
    <property type="match status" value="1"/>
</dbReference>
<dbReference type="SUPFAM" id="SSF46894">
    <property type="entry name" value="C-terminal effector domain of the bipartite response regulators"/>
    <property type="match status" value="1"/>
</dbReference>
<evidence type="ECO:0000256" key="1">
    <source>
        <dbReference type="ARBA" id="ARBA00013332"/>
    </source>
</evidence>
<keyword evidence="2 8" id="KW-0597">Phosphoprotein</keyword>
<dbReference type="InterPro" id="IPR016032">
    <property type="entry name" value="Sig_transdc_resp-reg_C-effctor"/>
</dbReference>
<dbReference type="Pfam" id="PF00072">
    <property type="entry name" value="Response_reg"/>
    <property type="match status" value="1"/>
</dbReference>
<gene>
    <name evidence="12" type="ordered locus">Acid_1101</name>
</gene>
<keyword evidence="3" id="KW-0902">Two-component regulatory system</keyword>
<dbReference type="GO" id="GO:0000156">
    <property type="term" value="F:phosphorelay response regulator activity"/>
    <property type="evidence" value="ECO:0007669"/>
    <property type="project" value="TreeGrafter"/>
</dbReference>
<evidence type="ECO:0000256" key="3">
    <source>
        <dbReference type="ARBA" id="ARBA00023012"/>
    </source>
</evidence>
<dbReference type="InterPro" id="IPR036388">
    <property type="entry name" value="WH-like_DNA-bd_sf"/>
</dbReference>
<accession>Q02A31</accession>
<evidence type="ECO:0000256" key="5">
    <source>
        <dbReference type="ARBA" id="ARBA00023125"/>
    </source>
</evidence>
<dbReference type="KEGG" id="sus:Acid_1101"/>
<dbReference type="InterPro" id="IPR011006">
    <property type="entry name" value="CheY-like_superfamily"/>
</dbReference>